<organism evidence="1 2">
    <name type="scientific">Tetrapyrgos nigripes</name>
    <dbReference type="NCBI Taxonomy" id="182062"/>
    <lineage>
        <taxon>Eukaryota</taxon>
        <taxon>Fungi</taxon>
        <taxon>Dikarya</taxon>
        <taxon>Basidiomycota</taxon>
        <taxon>Agaricomycotina</taxon>
        <taxon>Agaricomycetes</taxon>
        <taxon>Agaricomycetidae</taxon>
        <taxon>Agaricales</taxon>
        <taxon>Marasmiineae</taxon>
        <taxon>Marasmiaceae</taxon>
        <taxon>Tetrapyrgos</taxon>
    </lineage>
</organism>
<protein>
    <submittedName>
        <fullName evidence="1">Uncharacterized protein</fullName>
    </submittedName>
</protein>
<keyword evidence="2" id="KW-1185">Reference proteome</keyword>
<sequence>MAQTHTPQLYNGIFGTRDHSVKWVSFLMVDVFEALHSDRSVDFSNSAPNKQLICGHDQLSLEELASLLSQGCNTWQFYGYYLSSELQSLMSSSITLNAHRAHDVAYDLQLAKRYAASLHLLHYVCNAFSKHGVRLARQNQSQSYTILAVVRMASIGWTNLMLYFHKTMKEMLEESSVTGLYTATFGSDGIDIIDGLDGYGNGGLDGVDGLEGGTYNYSLLAELELAPVFLAVRTLTCGDLKKWVEFVIDVTNAGTRIMSASEGTQTLERLRDGLKIACFSWTGYTNLVEVIDSRVSALKDSSVCDPAHIFTLDHHPDYHGVHPNPLSDSHPLPQSGSATATDLGYNPDIYYCNLDFNSGHVPSAHVPPGAGISPYDPLFSGYASRSSHFFKS</sequence>
<proteinExistence type="predicted"/>
<name>A0A8H5CA07_9AGAR</name>
<dbReference type="EMBL" id="JAACJM010000223">
    <property type="protein sequence ID" value="KAF5336742.1"/>
    <property type="molecule type" value="Genomic_DNA"/>
</dbReference>
<evidence type="ECO:0000313" key="1">
    <source>
        <dbReference type="EMBL" id="KAF5336742.1"/>
    </source>
</evidence>
<evidence type="ECO:0000313" key="2">
    <source>
        <dbReference type="Proteomes" id="UP000559256"/>
    </source>
</evidence>
<reference evidence="1 2" key="1">
    <citation type="journal article" date="2020" name="ISME J.">
        <title>Uncovering the hidden diversity of litter-decomposition mechanisms in mushroom-forming fungi.</title>
        <authorList>
            <person name="Floudas D."/>
            <person name="Bentzer J."/>
            <person name="Ahren D."/>
            <person name="Johansson T."/>
            <person name="Persson P."/>
            <person name="Tunlid A."/>
        </authorList>
    </citation>
    <scope>NUCLEOTIDE SEQUENCE [LARGE SCALE GENOMIC DNA]</scope>
    <source>
        <strain evidence="1 2">CBS 291.85</strain>
    </source>
</reference>
<dbReference type="Proteomes" id="UP000559256">
    <property type="component" value="Unassembled WGS sequence"/>
</dbReference>
<comment type="caution">
    <text evidence="1">The sequence shown here is derived from an EMBL/GenBank/DDBJ whole genome shotgun (WGS) entry which is preliminary data.</text>
</comment>
<accession>A0A8H5CA07</accession>
<dbReference type="OrthoDB" id="3046261at2759"/>
<dbReference type="AlphaFoldDB" id="A0A8H5CA07"/>
<gene>
    <name evidence="1" type="ORF">D9758_016279</name>
</gene>